<name>A0A934M7M3_9CORY</name>
<gene>
    <name evidence="2" type="ORF">JDV75_00045</name>
</gene>
<keyword evidence="1" id="KW-1133">Transmembrane helix</keyword>
<feature type="transmembrane region" description="Helical" evidence="1">
    <location>
        <begin position="65"/>
        <end position="85"/>
    </location>
</feature>
<accession>A0A934M7M3</accession>
<organism evidence="2 3">
    <name type="scientific">Corynebacterium meridianum</name>
    <dbReference type="NCBI Taxonomy" id="2765363"/>
    <lineage>
        <taxon>Bacteria</taxon>
        <taxon>Bacillati</taxon>
        <taxon>Actinomycetota</taxon>
        <taxon>Actinomycetes</taxon>
        <taxon>Mycobacteriales</taxon>
        <taxon>Corynebacteriaceae</taxon>
        <taxon>Corynebacterium</taxon>
    </lineage>
</organism>
<dbReference type="EMBL" id="JAEIOS010000005">
    <property type="protein sequence ID" value="MBI8988160.1"/>
    <property type="molecule type" value="Genomic_DNA"/>
</dbReference>
<evidence type="ECO:0000313" key="2">
    <source>
        <dbReference type="EMBL" id="MBI8988160.1"/>
    </source>
</evidence>
<feature type="transmembrane region" description="Helical" evidence="1">
    <location>
        <begin position="124"/>
        <end position="146"/>
    </location>
</feature>
<feature type="transmembrane region" description="Helical" evidence="1">
    <location>
        <begin position="92"/>
        <end position="112"/>
    </location>
</feature>
<dbReference type="RefSeq" id="WP_198737233.1">
    <property type="nucleotide sequence ID" value="NZ_JAEIOS010000005.1"/>
</dbReference>
<evidence type="ECO:0000256" key="1">
    <source>
        <dbReference type="SAM" id="Phobius"/>
    </source>
</evidence>
<evidence type="ECO:0000313" key="3">
    <source>
        <dbReference type="Proteomes" id="UP000645966"/>
    </source>
</evidence>
<reference evidence="2" key="1">
    <citation type="submission" date="2020-12" db="EMBL/GenBank/DDBJ databases">
        <title>Genome public.</title>
        <authorList>
            <person name="Sun Q."/>
        </authorList>
    </citation>
    <scope>NUCLEOTIDE SEQUENCE</scope>
    <source>
        <strain evidence="2">CCM 8863</strain>
    </source>
</reference>
<dbReference type="AlphaFoldDB" id="A0A934M7M3"/>
<comment type="caution">
    <text evidence="2">The sequence shown here is derived from an EMBL/GenBank/DDBJ whole genome shotgun (WGS) entry which is preliminary data.</text>
</comment>
<dbReference type="Proteomes" id="UP000645966">
    <property type="component" value="Unassembled WGS sequence"/>
</dbReference>
<keyword evidence="1" id="KW-0472">Membrane</keyword>
<keyword evidence="3" id="KW-1185">Reference proteome</keyword>
<keyword evidence="1" id="KW-0812">Transmembrane</keyword>
<sequence>MLIPTLEKGHSVRTQVSTPSLPKNRPIFAANYQTFVALLASLGISAADTVFLTRVLGPIVEMPPLIALTATISTLSIAAVGGVTFSPKIQKIAIGAWLALVASTTFLVFAAVSRTYIELDLVLTVLRCAIHFLFAFIASTLAALSLRRITIINDKKSRGIWLPRNTKISISLGSELTKQNQQQVQT</sequence>
<feature type="transmembrane region" description="Helical" evidence="1">
    <location>
        <begin position="32"/>
        <end position="53"/>
    </location>
</feature>
<protein>
    <submittedName>
        <fullName evidence="2">Uncharacterized protein</fullName>
    </submittedName>
</protein>
<proteinExistence type="predicted"/>